<name>A0ABW4XMF2_9GAMM</name>
<organism evidence="3 4">
    <name type="scientific">Corallincola platygyrae</name>
    <dbReference type="NCBI Taxonomy" id="1193278"/>
    <lineage>
        <taxon>Bacteria</taxon>
        <taxon>Pseudomonadati</taxon>
        <taxon>Pseudomonadota</taxon>
        <taxon>Gammaproteobacteria</taxon>
        <taxon>Alteromonadales</taxon>
        <taxon>Psychromonadaceae</taxon>
        <taxon>Corallincola</taxon>
    </lineage>
</organism>
<dbReference type="Proteomes" id="UP001597380">
    <property type="component" value="Unassembled WGS sequence"/>
</dbReference>
<keyword evidence="1" id="KW-0812">Transmembrane</keyword>
<accession>A0ABW4XMF2</accession>
<comment type="caution">
    <text evidence="3">The sequence shown here is derived from an EMBL/GenBank/DDBJ whole genome shotgun (WGS) entry which is preliminary data.</text>
</comment>
<gene>
    <name evidence="3" type="ORF">ACFSJ3_05775</name>
</gene>
<sequence length="214" mass="22154">MTLSAANVSAAVIYGDRGVFESQLGALITDDYSAAGYLAGDSLDLATFDIHTDGNISAVLGETDYTSTGFDDNNLIVNQRDGDPAYCAGCNGSYELGFTTTSIGNADGVFGVGLDLLGTTEGVFGTTAFVTFGDGSTANYGLPDRVDTFWGITSDLLISSIHFGLLDGAVNTDNSVQRMGHDNLTIGAKASVPAPATVVLLGLALIGLAYRRQR</sequence>
<protein>
    <submittedName>
        <fullName evidence="3">PEP-CTERM sorting domain-containing protein</fullName>
    </submittedName>
</protein>
<reference evidence="4" key="1">
    <citation type="journal article" date="2019" name="Int. J. Syst. Evol. Microbiol.">
        <title>The Global Catalogue of Microorganisms (GCM) 10K type strain sequencing project: providing services to taxonomists for standard genome sequencing and annotation.</title>
        <authorList>
            <consortium name="The Broad Institute Genomics Platform"/>
            <consortium name="The Broad Institute Genome Sequencing Center for Infectious Disease"/>
            <person name="Wu L."/>
            <person name="Ma J."/>
        </authorList>
    </citation>
    <scope>NUCLEOTIDE SEQUENCE [LARGE SCALE GENOMIC DNA]</scope>
    <source>
        <strain evidence="4">CGMCC 1.10992</strain>
    </source>
</reference>
<keyword evidence="1" id="KW-1133">Transmembrane helix</keyword>
<evidence type="ECO:0000313" key="4">
    <source>
        <dbReference type="Proteomes" id="UP001597380"/>
    </source>
</evidence>
<keyword evidence="4" id="KW-1185">Reference proteome</keyword>
<evidence type="ECO:0000256" key="1">
    <source>
        <dbReference type="SAM" id="Phobius"/>
    </source>
</evidence>
<dbReference type="EMBL" id="JBHUHT010000009">
    <property type="protein sequence ID" value="MFD2095488.1"/>
    <property type="molecule type" value="Genomic_DNA"/>
</dbReference>
<evidence type="ECO:0000259" key="2">
    <source>
        <dbReference type="Pfam" id="PF07589"/>
    </source>
</evidence>
<dbReference type="RefSeq" id="WP_345341492.1">
    <property type="nucleotide sequence ID" value="NZ_BAABLI010000028.1"/>
</dbReference>
<keyword evidence="1" id="KW-0472">Membrane</keyword>
<dbReference type="InterPro" id="IPR013424">
    <property type="entry name" value="Ice-binding_C"/>
</dbReference>
<feature type="transmembrane region" description="Helical" evidence="1">
    <location>
        <begin position="192"/>
        <end position="210"/>
    </location>
</feature>
<dbReference type="Pfam" id="PF07589">
    <property type="entry name" value="PEP-CTERM"/>
    <property type="match status" value="1"/>
</dbReference>
<evidence type="ECO:0000313" key="3">
    <source>
        <dbReference type="EMBL" id="MFD2095488.1"/>
    </source>
</evidence>
<dbReference type="NCBIfam" id="TIGR02595">
    <property type="entry name" value="PEP_CTERM"/>
    <property type="match status" value="1"/>
</dbReference>
<feature type="domain" description="Ice-binding protein C-terminal" evidence="2">
    <location>
        <begin position="191"/>
        <end position="212"/>
    </location>
</feature>
<proteinExistence type="predicted"/>